<accession>A0A4P8YLU6</accession>
<dbReference type="Proteomes" id="UP000302163">
    <property type="component" value="Chromosome"/>
</dbReference>
<reference evidence="2 3" key="1">
    <citation type="submission" date="2019-05" db="EMBL/GenBank/DDBJ databases">
        <title>Complete genome sequence of Izhakiella calystegiae KSNA2, an endophyte isolated from beach morning glory (Calystegia soldanella).</title>
        <authorList>
            <person name="Jiang L."/>
            <person name="Jeong J.C."/>
            <person name="Kim C.Y."/>
            <person name="Kim D.H."/>
            <person name="Kim S.W."/>
            <person name="Lee j."/>
        </authorList>
    </citation>
    <scope>NUCLEOTIDE SEQUENCE [LARGE SCALE GENOMIC DNA]</scope>
    <source>
        <strain evidence="2 3">KSNA2</strain>
    </source>
</reference>
<dbReference type="OrthoDB" id="8446915at2"/>
<organism evidence="2 3">
    <name type="scientific">Jejubacter calystegiae</name>
    <dbReference type="NCBI Taxonomy" id="2579935"/>
    <lineage>
        <taxon>Bacteria</taxon>
        <taxon>Pseudomonadati</taxon>
        <taxon>Pseudomonadota</taxon>
        <taxon>Gammaproteobacteria</taxon>
        <taxon>Enterobacterales</taxon>
        <taxon>Enterobacteriaceae</taxon>
        <taxon>Jejubacter</taxon>
    </lineage>
</organism>
<dbReference type="Pfam" id="PF23961">
    <property type="entry name" value="Phage_tail_terminator_9"/>
    <property type="match status" value="1"/>
</dbReference>
<name>A0A4P8YLU6_9ENTR</name>
<dbReference type="AlphaFoldDB" id="A0A4P8YLU6"/>
<feature type="domain" description="Phage neck terminator protein gp12-like" evidence="1">
    <location>
        <begin position="24"/>
        <end position="180"/>
    </location>
</feature>
<dbReference type="InterPro" id="IPR057087">
    <property type="entry name" value="Gp12-like"/>
</dbReference>
<keyword evidence="3" id="KW-1185">Reference proteome</keyword>
<gene>
    <name evidence="2" type="ORF">FEM41_14875</name>
</gene>
<protein>
    <recommendedName>
        <fullName evidence="1">Phage neck terminator protein gp12-like domain-containing protein</fullName>
    </recommendedName>
</protein>
<evidence type="ECO:0000313" key="2">
    <source>
        <dbReference type="EMBL" id="QCT20838.1"/>
    </source>
</evidence>
<dbReference type="EMBL" id="CP040428">
    <property type="protein sequence ID" value="QCT20838.1"/>
    <property type="molecule type" value="Genomic_DNA"/>
</dbReference>
<dbReference type="RefSeq" id="WP_138096819.1">
    <property type="nucleotide sequence ID" value="NZ_CP040428.1"/>
</dbReference>
<evidence type="ECO:0000259" key="1">
    <source>
        <dbReference type="Pfam" id="PF23961"/>
    </source>
</evidence>
<proteinExistence type="predicted"/>
<dbReference type="KEGG" id="izh:FEM41_14875"/>
<evidence type="ECO:0000313" key="3">
    <source>
        <dbReference type="Proteomes" id="UP000302163"/>
    </source>
</evidence>
<sequence>MTANSSEQAGYLAPLSDSPAYDEVLEREISRWIRAVSGLPDGTVFPRWADPQPKIPPLGTDWAAFGITSIQEDANPASVSNGDESDQQWQHETITIICCFYGPGGQAISTRFRDGLRVAQNNVELNRTTLTYADNSRIVSAPELINKQWQRRYDINVTLRRKVVREYGIKRLVDAPVTYFGD</sequence>